<reference evidence="1 2" key="1">
    <citation type="submission" date="2019-12" db="EMBL/GenBank/DDBJ databases">
        <title>Roseobacter cerasinus sp. nov., isolated from seawater around aquaculture.</title>
        <authorList>
            <person name="Muramatsu S."/>
            <person name="Takabe Y."/>
            <person name="Mori K."/>
            <person name="Takaichi S."/>
            <person name="Hanada S."/>
        </authorList>
    </citation>
    <scope>NUCLEOTIDE SEQUENCE [LARGE SCALE GENOMIC DNA]</scope>
    <source>
        <strain evidence="1 2">AI77</strain>
    </source>
</reference>
<comment type="caution">
    <text evidence="1">The sequence shown here is derived from an EMBL/GenBank/DDBJ whole genome shotgun (WGS) entry which is preliminary data.</text>
</comment>
<organism evidence="1 2">
    <name type="scientific">Roseobacter cerasinus</name>
    <dbReference type="NCBI Taxonomy" id="2602289"/>
    <lineage>
        <taxon>Bacteria</taxon>
        <taxon>Pseudomonadati</taxon>
        <taxon>Pseudomonadota</taxon>
        <taxon>Alphaproteobacteria</taxon>
        <taxon>Rhodobacterales</taxon>
        <taxon>Roseobacteraceae</taxon>
        <taxon>Roseobacter</taxon>
    </lineage>
</organism>
<dbReference type="AlphaFoldDB" id="A0A640VML6"/>
<evidence type="ECO:0000313" key="1">
    <source>
        <dbReference type="EMBL" id="GFE48884.1"/>
    </source>
</evidence>
<proteinExistence type="predicted"/>
<gene>
    <name evidence="1" type="ORF">So717_06370</name>
</gene>
<dbReference type="EMBL" id="BLIV01000001">
    <property type="protein sequence ID" value="GFE48884.1"/>
    <property type="molecule type" value="Genomic_DNA"/>
</dbReference>
<protein>
    <submittedName>
        <fullName evidence="1">Uncharacterized protein</fullName>
    </submittedName>
</protein>
<name>A0A640VML6_9RHOB</name>
<accession>A0A640VML6</accession>
<evidence type="ECO:0000313" key="2">
    <source>
        <dbReference type="Proteomes" id="UP000436522"/>
    </source>
</evidence>
<sequence length="91" mass="10192">MRDFASKTGLDPYALVERAFEQGWLPIHSIPLAGEGEFTVLTLTGLVRKAKNRKTTRRFRRSDKYGPARTTVVAVKTGNYLAAIAWRPIEG</sequence>
<keyword evidence="2" id="KW-1185">Reference proteome</keyword>
<dbReference type="OrthoDB" id="7861965at2"/>
<dbReference type="Proteomes" id="UP000436522">
    <property type="component" value="Unassembled WGS sequence"/>
</dbReference>
<dbReference type="RefSeq" id="WP_159974735.1">
    <property type="nucleotide sequence ID" value="NZ_BLIV01000001.1"/>
</dbReference>